<evidence type="ECO:0000256" key="2">
    <source>
        <dbReference type="SAM" id="Phobius"/>
    </source>
</evidence>
<keyword evidence="2" id="KW-0812">Transmembrane</keyword>
<dbReference type="AlphaFoldDB" id="A0A7H1BFY4"/>
<dbReference type="Proteomes" id="UP000516428">
    <property type="component" value="Chromosome"/>
</dbReference>
<feature type="domain" description="DUF2231" evidence="3">
    <location>
        <begin position="22"/>
        <end position="161"/>
    </location>
</feature>
<dbReference type="RefSeq" id="WP_188340301.1">
    <property type="nucleotide sequence ID" value="NZ_CP061281.1"/>
</dbReference>
<dbReference type="KEGG" id="sxn:IAG42_31235"/>
<accession>A0A7H1BFY4</accession>
<feature type="transmembrane region" description="Helical" evidence="2">
    <location>
        <begin position="95"/>
        <end position="115"/>
    </location>
</feature>
<evidence type="ECO:0000313" key="4">
    <source>
        <dbReference type="EMBL" id="QNS07639.1"/>
    </source>
</evidence>
<organism evidence="4 5">
    <name type="scientific">Streptomyces xanthii</name>
    <dbReference type="NCBI Taxonomy" id="2768069"/>
    <lineage>
        <taxon>Bacteria</taxon>
        <taxon>Bacillati</taxon>
        <taxon>Actinomycetota</taxon>
        <taxon>Actinomycetes</taxon>
        <taxon>Kitasatosporales</taxon>
        <taxon>Streptomycetaceae</taxon>
        <taxon>Streptomyces</taxon>
    </lineage>
</organism>
<feature type="transmembrane region" description="Helical" evidence="2">
    <location>
        <begin position="62"/>
        <end position="83"/>
    </location>
</feature>
<dbReference type="Pfam" id="PF09990">
    <property type="entry name" value="DUF2231"/>
    <property type="match status" value="1"/>
</dbReference>
<feature type="transmembrane region" description="Helical" evidence="2">
    <location>
        <begin position="25"/>
        <end position="50"/>
    </location>
</feature>
<keyword evidence="2" id="KW-0472">Membrane</keyword>
<keyword evidence="2" id="KW-1133">Transmembrane helix</keyword>
<feature type="transmembrane region" description="Helical" evidence="2">
    <location>
        <begin position="127"/>
        <end position="148"/>
    </location>
</feature>
<name>A0A7H1BFY4_9ACTN</name>
<keyword evidence="5" id="KW-1185">Reference proteome</keyword>
<evidence type="ECO:0000256" key="1">
    <source>
        <dbReference type="SAM" id="MobiDB-lite"/>
    </source>
</evidence>
<gene>
    <name evidence="4" type="ORF">IAG42_31235</name>
</gene>
<evidence type="ECO:0000313" key="5">
    <source>
        <dbReference type="Proteomes" id="UP000516428"/>
    </source>
</evidence>
<sequence length="188" mass="19778">MPSQPQLQAKQPVSSLLAGPYGHPFHPILVTVPIGAWVTSLVFDIASHVVGRPGFLTQSSQWLIAVGVIGALLAATVGFLDFFALPPGTPAFRTALVHMTLNLLVTAAYVGNFLWRHGEDIGRDSAVGTGPLVLSAVSVAALGASGFLGGKLAYHYGVRVADERKQAEGFTTTRPSASDADRTTRTTR</sequence>
<protein>
    <submittedName>
        <fullName evidence="4">DUF2231 domain-containing protein</fullName>
    </submittedName>
</protein>
<evidence type="ECO:0000259" key="3">
    <source>
        <dbReference type="Pfam" id="PF09990"/>
    </source>
</evidence>
<proteinExistence type="predicted"/>
<feature type="compositionally biased region" description="Basic and acidic residues" evidence="1">
    <location>
        <begin position="179"/>
        <end position="188"/>
    </location>
</feature>
<dbReference type="InterPro" id="IPR019251">
    <property type="entry name" value="DUF2231_TM"/>
</dbReference>
<reference evidence="4 5" key="1">
    <citation type="submission" date="2020-09" db="EMBL/GenBank/DDBJ databases">
        <title>A novel species.</title>
        <authorList>
            <person name="Gao J."/>
        </authorList>
    </citation>
    <scope>NUCLEOTIDE SEQUENCE [LARGE SCALE GENOMIC DNA]</scope>
    <source>
        <strain evidence="4 5">CRXT-Y-14</strain>
    </source>
</reference>
<feature type="region of interest" description="Disordered" evidence="1">
    <location>
        <begin position="167"/>
        <end position="188"/>
    </location>
</feature>
<dbReference type="EMBL" id="CP061281">
    <property type="protein sequence ID" value="QNS07639.1"/>
    <property type="molecule type" value="Genomic_DNA"/>
</dbReference>